<sequence length="261" mass="28484">MLLNAVIITLREVLEASLIISVFLALSQLLERKLSWLLLAMFVGAVGGFVYGQNLGAVSMAWDGMGQELVNAGLHLLIFLSLLVFMTSVPHQHKKRWRIVTLIATITAVVVAITREGSEIILYLSGAMSIPNMLLPVLIGSIVGAGIGISVGIYFYYLLINMRLKYGMWLGYLFLLLVAGSMISQAVEFLIQADFIHAGKPLWDSSNLISERSVIGQLLYALVGYEATPAPIQVVAYVSSIAIIAVATVISYQFRTPPHDD</sequence>
<gene>
    <name evidence="7" type="ORF">MDMS009_321</name>
</gene>
<feature type="transmembrane region" description="Helical" evidence="6">
    <location>
        <begin position="6"/>
        <end position="27"/>
    </location>
</feature>
<protein>
    <submittedName>
        <fullName evidence="7">Iron permease FTR1 family</fullName>
    </submittedName>
</protein>
<dbReference type="PANTHER" id="PTHR31632">
    <property type="entry name" value="IRON TRANSPORTER FTH1"/>
    <property type="match status" value="1"/>
</dbReference>
<dbReference type="InterPro" id="IPR004923">
    <property type="entry name" value="FTR1/Fip1/EfeU"/>
</dbReference>
<evidence type="ECO:0000256" key="1">
    <source>
        <dbReference type="ARBA" id="ARBA00004141"/>
    </source>
</evidence>
<feature type="transmembrane region" description="Helical" evidence="6">
    <location>
        <begin position="234"/>
        <end position="254"/>
    </location>
</feature>
<dbReference type="PANTHER" id="PTHR31632:SF2">
    <property type="entry name" value="PLASMA MEMBRANE IRON PERMEASE"/>
    <property type="match status" value="1"/>
</dbReference>
<evidence type="ECO:0000313" key="7">
    <source>
        <dbReference type="EMBL" id="EEF81329.1"/>
    </source>
</evidence>
<accession>C0N240</accession>
<evidence type="ECO:0000256" key="4">
    <source>
        <dbReference type="ARBA" id="ARBA00022989"/>
    </source>
</evidence>
<comment type="similarity">
    <text evidence="2">Belongs to the oxidase-dependent Fe transporter (OFeT) (TC 9.A.10.1) family.</text>
</comment>
<dbReference type="HOGENOM" id="CLU_077905_1_0_6"/>
<feature type="transmembrane region" description="Helical" evidence="6">
    <location>
        <begin position="169"/>
        <end position="191"/>
    </location>
</feature>
<comment type="subcellular location">
    <subcellularLocation>
        <location evidence="1">Membrane</location>
        <topology evidence="1">Multi-pass membrane protein</topology>
    </subcellularLocation>
</comment>
<dbReference type="Proteomes" id="UP000004679">
    <property type="component" value="Unassembled WGS sequence"/>
</dbReference>
<feature type="transmembrane region" description="Helical" evidence="6">
    <location>
        <begin position="34"/>
        <end position="52"/>
    </location>
</feature>
<dbReference type="GO" id="GO:0015093">
    <property type="term" value="F:ferrous iron transmembrane transporter activity"/>
    <property type="evidence" value="ECO:0007669"/>
    <property type="project" value="TreeGrafter"/>
</dbReference>
<feature type="transmembrane region" description="Helical" evidence="6">
    <location>
        <begin position="72"/>
        <end position="90"/>
    </location>
</feature>
<evidence type="ECO:0000256" key="2">
    <source>
        <dbReference type="ARBA" id="ARBA00008333"/>
    </source>
</evidence>
<evidence type="ECO:0000313" key="8">
    <source>
        <dbReference type="Proteomes" id="UP000004679"/>
    </source>
</evidence>
<feature type="transmembrane region" description="Helical" evidence="6">
    <location>
        <begin position="97"/>
        <end position="114"/>
    </location>
</feature>
<proteinExistence type="inferred from homology"/>
<dbReference type="Pfam" id="PF03239">
    <property type="entry name" value="FTR1"/>
    <property type="match status" value="1"/>
</dbReference>
<keyword evidence="3 6" id="KW-0812">Transmembrane</keyword>
<keyword evidence="5 6" id="KW-0472">Membrane</keyword>
<dbReference type="GO" id="GO:0033573">
    <property type="term" value="C:high-affinity iron permease complex"/>
    <property type="evidence" value="ECO:0007669"/>
    <property type="project" value="InterPro"/>
</dbReference>
<evidence type="ECO:0000256" key="5">
    <source>
        <dbReference type="ARBA" id="ARBA00023136"/>
    </source>
</evidence>
<dbReference type="OrthoDB" id="5764104at2"/>
<evidence type="ECO:0000256" key="3">
    <source>
        <dbReference type="ARBA" id="ARBA00022692"/>
    </source>
</evidence>
<dbReference type="RefSeq" id="WP_008290113.1">
    <property type="nucleotide sequence ID" value="NZ_GG657883.1"/>
</dbReference>
<name>C0N240_9GAMM</name>
<reference evidence="7 8" key="1">
    <citation type="journal article" date="2011" name="J. Bacteriol.">
        <title>Draft genome sequence of the chemolithoheterotrophic, halophilic methylotroph Methylophaga thiooxydans DMS010.</title>
        <authorList>
            <person name="Boden R."/>
            <person name="Ferriera S."/>
            <person name="Johnson J."/>
            <person name="Kelly D.P."/>
            <person name="Murrell J.C."/>
            <person name="Schafer H."/>
        </authorList>
    </citation>
    <scope>NUCLEOTIDE SEQUENCE [LARGE SCALE GENOMIC DNA]</scope>
    <source>
        <strain evidence="7 8">DMS010</strain>
    </source>
</reference>
<evidence type="ECO:0000256" key="6">
    <source>
        <dbReference type="SAM" id="Phobius"/>
    </source>
</evidence>
<organism evidence="7 8">
    <name type="scientific">Methylophaga thiooxydans DMS010</name>
    <dbReference type="NCBI Taxonomy" id="637616"/>
    <lineage>
        <taxon>Bacteria</taxon>
        <taxon>Pseudomonadati</taxon>
        <taxon>Pseudomonadota</taxon>
        <taxon>Gammaproteobacteria</taxon>
        <taxon>Thiotrichales</taxon>
        <taxon>Piscirickettsiaceae</taxon>
        <taxon>Methylophaga</taxon>
    </lineage>
</organism>
<dbReference type="EMBL" id="GG657883">
    <property type="protein sequence ID" value="EEF81329.1"/>
    <property type="molecule type" value="Genomic_DNA"/>
</dbReference>
<feature type="transmembrane region" description="Helical" evidence="6">
    <location>
        <begin position="134"/>
        <end position="157"/>
    </location>
</feature>
<keyword evidence="8" id="KW-1185">Reference proteome</keyword>
<dbReference type="AlphaFoldDB" id="C0N240"/>
<keyword evidence="4 6" id="KW-1133">Transmembrane helix</keyword>